<dbReference type="NCBIfam" id="TIGR00254">
    <property type="entry name" value="GGDEF"/>
    <property type="match status" value="1"/>
</dbReference>
<dbReference type="Gene3D" id="3.30.70.270">
    <property type="match status" value="1"/>
</dbReference>
<feature type="transmembrane region" description="Helical" evidence="6">
    <location>
        <begin position="297"/>
        <end position="315"/>
    </location>
</feature>
<evidence type="ECO:0000256" key="1">
    <source>
        <dbReference type="ARBA" id="ARBA00004651"/>
    </source>
</evidence>
<dbReference type="Pfam" id="PF02743">
    <property type="entry name" value="dCache_1"/>
    <property type="match status" value="1"/>
</dbReference>
<evidence type="ECO:0000256" key="4">
    <source>
        <dbReference type="ARBA" id="ARBA00022989"/>
    </source>
</evidence>
<evidence type="ECO:0000256" key="3">
    <source>
        <dbReference type="ARBA" id="ARBA00022692"/>
    </source>
</evidence>
<feature type="transmembrane region" description="Helical" evidence="6">
    <location>
        <begin position="12"/>
        <end position="33"/>
    </location>
</feature>
<dbReference type="PANTHER" id="PTHR45138">
    <property type="entry name" value="REGULATORY COMPONENTS OF SENSORY TRANSDUCTION SYSTEM"/>
    <property type="match status" value="1"/>
</dbReference>
<organism evidence="8 9">
    <name type="scientific">Eubacterium ramulus</name>
    <dbReference type="NCBI Taxonomy" id="39490"/>
    <lineage>
        <taxon>Bacteria</taxon>
        <taxon>Bacillati</taxon>
        <taxon>Bacillota</taxon>
        <taxon>Clostridia</taxon>
        <taxon>Eubacteriales</taxon>
        <taxon>Eubacteriaceae</taxon>
        <taxon>Eubacterium</taxon>
    </lineage>
</organism>
<dbReference type="Pfam" id="PF00990">
    <property type="entry name" value="GGDEF"/>
    <property type="match status" value="1"/>
</dbReference>
<evidence type="ECO:0000313" key="9">
    <source>
        <dbReference type="Proteomes" id="UP000095492"/>
    </source>
</evidence>
<dbReference type="FunFam" id="3.30.70.270:FF:000001">
    <property type="entry name" value="Diguanylate cyclase domain protein"/>
    <property type="match status" value="1"/>
</dbReference>
<dbReference type="InterPro" id="IPR033479">
    <property type="entry name" value="dCache_1"/>
</dbReference>
<dbReference type="STRING" id="39490.ERS852448_03025"/>
<sequence length="492" mass="55937">MKKKTVTLKDYIMAISIFLIALVVGIFIFYSGVQHSIAKNSQERISTNVSRQSEHLRTIFDINYQYLNEIAWQIGKSEPLISQNNIDRLEAIVEKTDLERAALIEPDGTAHYDNGVVKNLSYRRYFKEAMSGKETLSDPLESSVDQQTRVVLGVPIYNSDNEIIGILGGSCNVTLLSHMLFDDLFYGEGDTLVVKQDGTIIAQEEGDSQQKREISYGGNLLNYYEEKNINQTQTLNMLKSDFKEGKEGLVQLGLDDTSKSDYYLAYTPLGMNDWMICYIVPVKAAQKSYSFIRKYEAVFMLAFCVLVTVLIIYIVRKNSADKAELLRYTQRDALTGLYNKDTTQRLIQNIVQEEAGQHAFIILDIDYFKSVNDNFGHIVGDKVLQTFGRFLQSQFREYDVVGRIGGDEFVILMCNLANTDVVEIKIQNLLKQVGSIRVEEMGEQKMTISVGIAFAPQHGSSFMDLYRKADHALYQTKRAGKNGYSLYQWEKV</sequence>
<keyword evidence="8" id="KW-0548">Nucleotidyltransferase</keyword>
<name>A0A173VNM6_EUBRA</name>
<protein>
    <submittedName>
        <fullName evidence="8">Probable diguanylate cyclase AdrA</fullName>
        <ecNumber evidence="8">2.7.7.65</ecNumber>
    </submittedName>
</protein>
<keyword evidence="5 6" id="KW-0472">Membrane</keyword>
<evidence type="ECO:0000313" key="8">
    <source>
        <dbReference type="EMBL" id="CUN27548.1"/>
    </source>
</evidence>
<dbReference type="RefSeq" id="WP_055291344.1">
    <property type="nucleotide sequence ID" value="NZ_CP173382.1"/>
</dbReference>
<dbReference type="CDD" id="cd12914">
    <property type="entry name" value="PDC1_DGC_like"/>
    <property type="match status" value="1"/>
</dbReference>
<dbReference type="GO" id="GO:1902201">
    <property type="term" value="P:negative regulation of bacterial-type flagellum-dependent cell motility"/>
    <property type="evidence" value="ECO:0007669"/>
    <property type="project" value="TreeGrafter"/>
</dbReference>
<accession>A0A173VNM6</accession>
<dbReference type="GO" id="GO:0043709">
    <property type="term" value="P:cell adhesion involved in single-species biofilm formation"/>
    <property type="evidence" value="ECO:0007669"/>
    <property type="project" value="TreeGrafter"/>
</dbReference>
<dbReference type="PROSITE" id="PS50887">
    <property type="entry name" value="GGDEF"/>
    <property type="match status" value="1"/>
</dbReference>
<dbReference type="SMART" id="SM00267">
    <property type="entry name" value="GGDEF"/>
    <property type="match status" value="1"/>
</dbReference>
<gene>
    <name evidence="8" type="primary">adrA</name>
    <name evidence="8" type="ORF">ERS852448_03025</name>
</gene>
<dbReference type="EMBL" id="CYYA01000037">
    <property type="protein sequence ID" value="CUN27548.1"/>
    <property type="molecule type" value="Genomic_DNA"/>
</dbReference>
<evidence type="ECO:0000256" key="6">
    <source>
        <dbReference type="SAM" id="Phobius"/>
    </source>
</evidence>
<dbReference type="GO" id="GO:0052621">
    <property type="term" value="F:diguanylate cyclase activity"/>
    <property type="evidence" value="ECO:0007669"/>
    <property type="project" value="UniProtKB-EC"/>
</dbReference>
<keyword evidence="4 6" id="KW-1133">Transmembrane helix</keyword>
<reference evidence="8 9" key="1">
    <citation type="submission" date="2015-09" db="EMBL/GenBank/DDBJ databases">
        <authorList>
            <consortium name="Pathogen Informatics"/>
        </authorList>
    </citation>
    <scope>NUCLEOTIDE SEQUENCE [LARGE SCALE GENOMIC DNA]</scope>
    <source>
        <strain evidence="8 9">2789STDY5608891</strain>
    </source>
</reference>
<keyword evidence="2" id="KW-1003">Cell membrane</keyword>
<evidence type="ECO:0000256" key="2">
    <source>
        <dbReference type="ARBA" id="ARBA00022475"/>
    </source>
</evidence>
<dbReference type="Gene3D" id="3.30.450.20">
    <property type="entry name" value="PAS domain"/>
    <property type="match status" value="1"/>
</dbReference>
<keyword evidence="3 6" id="KW-0812">Transmembrane</keyword>
<evidence type="ECO:0000256" key="5">
    <source>
        <dbReference type="ARBA" id="ARBA00023136"/>
    </source>
</evidence>
<dbReference type="GeneID" id="97392347"/>
<dbReference type="Proteomes" id="UP000095492">
    <property type="component" value="Unassembled WGS sequence"/>
</dbReference>
<keyword evidence="8" id="KW-0808">Transferase</keyword>
<comment type="subcellular location">
    <subcellularLocation>
        <location evidence="1">Cell membrane</location>
        <topology evidence="1">Multi-pass membrane protein</topology>
    </subcellularLocation>
</comment>
<dbReference type="SUPFAM" id="SSF103190">
    <property type="entry name" value="Sensory domain-like"/>
    <property type="match status" value="1"/>
</dbReference>
<dbReference type="AlphaFoldDB" id="A0A173VNM6"/>
<dbReference type="EC" id="2.7.7.65" evidence="8"/>
<dbReference type="InterPro" id="IPR029151">
    <property type="entry name" value="Sensor-like_sf"/>
</dbReference>
<proteinExistence type="predicted"/>
<dbReference type="SUPFAM" id="SSF55073">
    <property type="entry name" value="Nucleotide cyclase"/>
    <property type="match status" value="1"/>
</dbReference>
<dbReference type="GO" id="GO:0005886">
    <property type="term" value="C:plasma membrane"/>
    <property type="evidence" value="ECO:0007669"/>
    <property type="project" value="UniProtKB-SubCell"/>
</dbReference>
<dbReference type="CDD" id="cd01949">
    <property type="entry name" value="GGDEF"/>
    <property type="match status" value="1"/>
</dbReference>
<dbReference type="InterPro" id="IPR029787">
    <property type="entry name" value="Nucleotide_cyclase"/>
</dbReference>
<evidence type="ECO:0000259" key="7">
    <source>
        <dbReference type="PROSITE" id="PS50887"/>
    </source>
</evidence>
<dbReference type="InterPro" id="IPR050469">
    <property type="entry name" value="Diguanylate_Cyclase"/>
</dbReference>
<dbReference type="InterPro" id="IPR000160">
    <property type="entry name" value="GGDEF_dom"/>
</dbReference>
<dbReference type="PANTHER" id="PTHR45138:SF24">
    <property type="entry name" value="DIGUANYLATE CYCLASE DGCC-RELATED"/>
    <property type="match status" value="1"/>
</dbReference>
<feature type="domain" description="GGDEF" evidence="7">
    <location>
        <begin position="356"/>
        <end position="489"/>
    </location>
</feature>
<dbReference type="InterPro" id="IPR043128">
    <property type="entry name" value="Rev_trsase/Diguanyl_cyclase"/>
</dbReference>
<dbReference type="OrthoDB" id="1771403at2"/>